<dbReference type="Proteomes" id="UP001058124">
    <property type="component" value="Unassembled WGS sequence"/>
</dbReference>
<proteinExistence type="predicted"/>
<gene>
    <name evidence="2" type="ORF">SOASR030_35530</name>
</gene>
<feature type="domain" description="CdiI immunity protein" evidence="1">
    <location>
        <begin position="4"/>
        <end position="89"/>
    </location>
</feature>
<dbReference type="InterPro" id="IPR041129">
    <property type="entry name" value="CdiI_2"/>
</dbReference>
<dbReference type="AlphaFoldDB" id="A0AAV5N5R8"/>
<name>A0AAV5N5R8_9GAMM</name>
<evidence type="ECO:0000313" key="3">
    <source>
        <dbReference type="Proteomes" id="UP001058124"/>
    </source>
</evidence>
<dbReference type="EMBL" id="BRLH01000015">
    <property type="protein sequence ID" value="GKX57441.1"/>
    <property type="molecule type" value="Genomic_DNA"/>
</dbReference>
<sequence>MGQENINYLLSAYFHQDWRCDANSADEIIINFKKSESPKTVEKLRDEVDNLLLLNQEIGQNFIYENDGNYNPNTDGLSVTEWFKRILQLLTEP</sequence>
<accession>A0AAV5N5R8</accession>
<protein>
    <recommendedName>
        <fullName evidence="1">CdiI immunity protein domain-containing protein</fullName>
    </recommendedName>
</protein>
<organism evidence="2 3">
    <name type="scientific">Leminorella grimontii</name>
    <dbReference type="NCBI Taxonomy" id="82981"/>
    <lineage>
        <taxon>Bacteria</taxon>
        <taxon>Pseudomonadati</taxon>
        <taxon>Pseudomonadota</taxon>
        <taxon>Gammaproteobacteria</taxon>
        <taxon>Enterobacterales</taxon>
        <taxon>Budviciaceae</taxon>
        <taxon>Leminorella</taxon>
    </lineage>
</organism>
<keyword evidence="3" id="KW-1185">Reference proteome</keyword>
<reference evidence="2" key="1">
    <citation type="submission" date="2022-06" db="EMBL/GenBank/DDBJ databases">
        <title>Draft genome sequences of Leminorella grimontii str. JCM5902.</title>
        <authorList>
            <person name="Wakabayashi Y."/>
            <person name="Kojima K."/>
        </authorList>
    </citation>
    <scope>NUCLEOTIDE SEQUENCE</scope>
    <source>
        <strain evidence="2">JCM 5902</strain>
    </source>
</reference>
<dbReference type="RefSeq" id="WP_036024485.1">
    <property type="nucleotide sequence ID" value="NZ_BRLH01000015.1"/>
</dbReference>
<evidence type="ECO:0000313" key="2">
    <source>
        <dbReference type="EMBL" id="GKX57441.1"/>
    </source>
</evidence>
<comment type="caution">
    <text evidence="2">The sequence shown here is derived from an EMBL/GenBank/DDBJ whole genome shotgun (WGS) entry which is preliminary data.</text>
</comment>
<evidence type="ECO:0000259" key="1">
    <source>
        <dbReference type="Pfam" id="PF18593"/>
    </source>
</evidence>
<dbReference type="Pfam" id="PF18593">
    <property type="entry name" value="CdiI_2"/>
    <property type="match status" value="1"/>
</dbReference>